<dbReference type="PANTHER" id="PTHR46212">
    <property type="entry name" value="PEFLIN"/>
    <property type="match status" value="1"/>
</dbReference>
<keyword evidence="3" id="KW-0479">Metal-binding</keyword>
<protein>
    <recommendedName>
        <fullName evidence="7">EF-hand domain-containing protein</fullName>
    </recommendedName>
</protein>
<dbReference type="OMA" id="INQHASQ"/>
<dbReference type="CDD" id="cd16180">
    <property type="entry name" value="EFh_PEF_Group_I"/>
    <property type="match status" value="1"/>
</dbReference>
<dbReference type="Pfam" id="PF13499">
    <property type="entry name" value="EF-hand_7"/>
    <property type="match status" value="1"/>
</dbReference>
<keyword evidence="2" id="KW-0963">Cytoplasm</keyword>
<comment type="subcellular location">
    <subcellularLocation>
        <location evidence="1">Cytoplasm</location>
    </subcellularLocation>
</comment>
<dbReference type="EMBL" id="BACD03000046">
    <property type="protein sequence ID" value="GAO51456.1"/>
    <property type="molecule type" value="Genomic_DNA"/>
</dbReference>
<evidence type="ECO:0000256" key="2">
    <source>
        <dbReference type="ARBA" id="ARBA00022490"/>
    </source>
</evidence>
<name>A0A0E9NP62_SAICN</name>
<keyword evidence="4" id="KW-0677">Repeat</keyword>
<proteinExistence type="predicted"/>
<dbReference type="GO" id="GO:0048306">
    <property type="term" value="F:calcium-dependent protein binding"/>
    <property type="evidence" value="ECO:0007669"/>
    <property type="project" value="UniProtKB-ARBA"/>
</dbReference>
<dbReference type="InterPro" id="IPR051426">
    <property type="entry name" value="Peflin/Sorcin_CaBP"/>
</dbReference>
<reference evidence="8 9" key="2">
    <citation type="journal article" date="2014" name="J. Gen. Appl. Microbiol.">
        <title>The early diverging ascomycetous budding yeast Saitoella complicata has three histone deacetylases belonging to the Clr6, Hos2, and Rpd3 lineages.</title>
        <authorList>
            <person name="Nishida H."/>
            <person name="Matsumoto T."/>
            <person name="Kondo S."/>
            <person name="Hamamoto M."/>
            <person name="Yoshikawa H."/>
        </authorList>
    </citation>
    <scope>NUCLEOTIDE SEQUENCE [LARGE SCALE GENOMIC DNA]</scope>
    <source>
        <strain evidence="8 9">NRRL Y-17804</strain>
    </source>
</reference>
<gene>
    <name evidence="8" type="ORF">G7K_5557-t1</name>
</gene>
<dbReference type="Pfam" id="PF13202">
    <property type="entry name" value="EF-hand_5"/>
    <property type="match status" value="1"/>
</dbReference>
<evidence type="ECO:0000256" key="6">
    <source>
        <dbReference type="SAM" id="MobiDB-lite"/>
    </source>
</evidence>
<dbReference type="GO" id="GO:0005509">
    <property type="term" value="F:calcium ion binding"/>
    <property type="evidence" value="ECO:0007669"/>
    <property type="project" value="InterPro"/>
</dbReference>
<keyword evidence="9" id="KW-1185">Reference proteome</keyword>
<dbReference type="PANTHER" id="PTHR46212:SF3">
    <property type="entry name" value="GH27120P"/>
    <property type="match status" value="1"/>
</dbReference>
<feature type="region of interest" description="Disordered" evidence="6">
    <location>
        <begin position="135"/>
        <end position="161"/>
    </location>
</feature>
<dbReference type="AlphaFoldDB" id="A0A0E9NP62"/>
<accession>A0A0E9NP62</accession>
<feature type="compositionally biased region" description="Polar residues" evidence="6">
    <location>
        <begin position="102"/>
        <end position="115"/>
    </location>
</feature>
<dbReference type="PROSITE" id="PS50222">
    <property type="entry name" value="EF_HAND_2"/>
    <property type="match status" value="3"/>
</dbReference>
<feature type="domain" description="EF-hand" evidence="7">
    <location>
        <begin position="230"/>
        <end position="265"/>
    </location>
</feature>
<evidence type="ECO:0000256" key="3">
    <source>
        <dbReference type="ARBA" id="ARBA00022723"/>
    </source>
</evidence>
<dbReference type="InterPro" id="IPR018247">
    <property type="entry name" value="EF_Hand_1_Ca_BS"/>
</dbReference>
<reference evidence="8 9" key="1">
    <citation type="journal article" date="2011" name="J. Gen. Appl. Microbiol.">
        <title>Draft genome sequencing of the enigmatic yeast Saitoella complicata.</title>
        <authorList>
            <person name="Nishida H."/>
            <person name="Hamamoto M."/>
            <person name="Sugiyama J."/>
        </authorList>
    </citation>
    <scope>NUCLEOTIDE SEQUENCE [LARGE SCALE GENOMIC DNA]</scope>
    <source>
        <strain evidence="8 9">NRRL Y-17804</strain>
    </source>
</reference>
<evidence type="ECO:0000256" key="4">
    <source>
        <dbReference type="ARBA" id="ARBA00022737"/>
    </source>
</evidence>
<evidence type="ECO:0000313" key="8">
    <source>
        <dbReference type="EMBL" id="GAO51456.1"/>
    </source>
</evidence>
<feature type="compositionally biased region" description="Low complexity" evidence="6">
    <location>
        <begin position="138"/>
        <end position="158"/>
    </location>
</feature>
<dbReference type="Gene3D" id="1.10.238.10">
    <property type="entry name" value="EF-hand"/>
    <property type="match status" value="1"/>
</dbReference>
<evidence type="ECO:0000313" key="9">
    <source>
        <dbReference type="Proteomes" id="UP000033140"/>
    </source>
</evidence>
<evidence type="ECO:0000256" key="1">
    <source>
        <dbReference type="ARBA" id="ARBA00004496"/>
    </source>
</evidence>
<dbReference type="SUPFAM" id="SSF47473">
    <property type="entry name" value="EF-hand"/>
    <property type="match status" value="1"/>
</dbReference>
<feature type="region of interest" description="Disordered" evidence="6">
    <location>
        <begin position="24"/>
        <end position="115"/>
    </location>
</feature>
<dbReference type="SMART" id="SM00054">
    <property type="entry name" value="EFh"/>
    <property type="match status" value="4"/>
</dbReference>
<dbReference type="GO" id="GO:0005737">
    <property type="term" value="C:cytoplasm"/>
    <property type="evidence" value="ECO:0007669"/>
    <property type="project" value="UniProtKB-SubCell"/>
</dbReference>
<comment type="caution">
    <text evidence="8">The sequence shown here is derived from an EMBL/GenBank/DDBJ whole genome shotgun (WGS) entry which is preliminary data.</text>
</comment>
<dbReference type="InterPro" id="IPR011992">
    <property type="entry name" value="EF-hand-dom_pair"/>
</dbReference>
<dbReference type="PROSITE" id="PS00018">
    <property type="entry name" value="EF_HAND_1"/>
    <property type="match status" value="2"/>
</dbReference>
<dbReference type="InterPro" id="IPR002048">
    <property type="entry name" value="EF_hand_dom"/>
</dbReference>
<sequence length="331" mass="37465">MPFETAWNIHPFALLQQQLAANRTMGLSDRKPQASPGSGSTLSVGYGTMDHTSSPYPMTPSTPTPAGYHSQTSPLRPRSGNPNQPPVPPRSMGSSFGDMINQHASQGRGQRTGTPTLRPELQAYWQLQHHHPAQHLNQPTHQPTQPTYQSTQPTHPQSAPDVGHKAELLDLFQAVDTDRSGHIEEKELNLALRNADWSYFDARTVAMMIRLFDADRSGHISFIEFQHLWGYLDEWKQLFDRFDSDRSGTIDFNEYRTALEAFGYRLSPEFIGQVFHKFAVRVRDAMCFDRFVQSCVILKLITKSFNKRDTDGDGYITVSFQDLVGIMLELQ</sequence>
<dbReference type="Proteomes" id="UP000033140">
    <property type="component" value="Unassembled WGS sequence"/>
</dbReference>
<organism evidence="8 9">
    <name type="scientific">Saitoella complicata (strain BCRC 22490 / CBS 7301 / JCM 7358 / NBRC 10748 / NRRL Y-17804)</name>
    <dbReference type="NCBI Taxonomy" id="698492"/>
    <lineage>
        <taxon>Eukaryota</taxon>
        <taxon>Fungi</taxon>
        <taxon>Dikarya</taxon>
        <taxon>Ascomycota</taxon>
        <taxon>Taphrinomycotina</taxon>
        <taxon>Taphrinomycotina incertae sedis</taxon>
        <taxon>Saitoella</taxon>
    </lineage>
</organism>
<reference evidence="8 9" key="3">
    <citation type="journal article" date="2015" name="Genome Announc.">
        <title>Draft Genome Sequence of the Archiascomycetous Yeast Saitoella complicata.</title>
        <authorList>
            <person name="Yamauchi K."/>
            <person name="Kondo S."/>
            <person name="Hamamoto M."/>
            <person name="Takahashi Y."/>
            <person name="Ogura Y."/>
            <person name="Hayashi T."/>
            <person name="Nishida H."/>
        </authorList>
    </citation>
    <scope>NUCLEOTIDE SEQUENCE [LARGE SCALE GENOMIC DNA]</scope>
    <source>
        <strain evidence="8 9">NRRL Y-17804</strain>
    </source>
</reference>
<feature type="domain" description="EF-hand" evidence="7">
    <location>
        <begin position="296"/>
        <end position="331"/>
    </location>
</feature>
<evidence type="ECO:0000256" key="5">
    <source>
        <dbReference type="ARBA" id="ARBA00022837"/>
    </source>
</evidence>
<keyword evidence="5" id="KW-0106">Calcium</keyword>
<dbReference type="Pfam" id="PF00036">
    <property type="entry name" value="EF-hand_1"/>
    <property type="match status" value="1"/>
</dbReference>
<dbReference type="STRING" id="698492.A0A0E9NP62"/>
<feature type="domain" description="EF-hand" evidence="7">
    <location>
        <begin position="163"/>
        <end position="198"/>
    </location>
</feature>
<evidence type="ECO:0000259" key="7">
    <source>
        <dbReference type="PROSITE" id="PS50222"/>
    </source>
</evidence>